<organism evidence="9 10">
    <name type="scientific">Belliella marina</name>
    <dbReference type="NCBI Taxonomy" id="1644146"/>
    <lineage>
        <taxon>Bacteria</taxon>
        <taxon>Pseudomonadati</taxon>
        <taxon>Bacteroidota</taxon>
        <taxon>Cytophagia</taxon>
        <taxon>Cytophagales</taxon>
        <taxon>Cyclobacteriaceae</taxon>
        <taxon>Belliella</taxon>
    </lineage>
</organism>
<dbReference type="PIRSF" id="PIRSF000077">
    <property type="entry name" value="Thioredoxin"/>
    <property type="match status" value="1"/>
</dbReference>
<sequence length="119" mass="13533">MASTASRQSFGEANNTKMAKKKFKEVIQKSEEAILVDFYADWCGPCQTMNPVLDEVISELDGKIKLFKLNIDKNPQAAQQFGVRSIPHYILFKRGKILWRKGGYMTKRDLLQAMKGFVG</sequence>
<evidence type="ECO:0000256" key="6">
    <source>
        <dbReference type="NCBIfam" id="TIGR01068"/>
    </source>
</evidence>
<dbReference type="InterPro" id="IPR036249">
    <property type="entry name" value="Thioredoxin-like_sf"/>
</dbReference>
<dbReference type="PROSITE" id="PS51352">
    <property type="entry name" value="THIOREDOXIN_2"/>
    <property type="match status" value="1"/>
</dbReference>
<dbReference type="PROSITE" id="PS00194">
    <property type="entry name" value="THIOREDOXIN_1"/>
    <property type="match status" value="1"/>
</dbReference>
<dbReference type="PRINTS" id="PR00421">
    <property type="entry name" value="THIOREDOXIN"/>
</dbReference>
<dbReference type="PANTHER" id="PTHR45663">
    <property type="entry name" value="GEO12009P1"/>
    <property type="match status" value="1"/>
</dbReference>
<evidence type="ECO:0000256" key="1">
    <source>
        <dbReference type="ARBA" id="ARBA00008987"/>
    </source>
</evidence>
<dbReference type="InterPro" id="IPR017937">
    <property type="entry name" value="Thioredoxin_CS"/>
</dbReference>
<dbReference type="SUPFAM" id="SSF52833">
    <property type="entry name" value="Thioredoxin-like"/>
    <property type="match status" value="1"/>
</dbReference>
<dbReference type="RefSeq" id="WP_376883782.1">
    <property type="nucleotide sequence ID" value="NZ_JBHUHR010000015.1"/>
</dbReference>
<keyword evidence="3" id="KW-0249">Electron transport</keyword>
<dbReference type="InterPro" id="IPR005746">
    <property type="entry name" value="Thioredoxin"/>
</dbReference>
<dbReference type="NCBIfam" id="TIGR01068">
    <property type="entry name" value="thioredoxin"/>
    <property type="match status" value="1"/>
</dbReference>
<keyword evidence="4" id="KW-1015">Disulfide bond</keyword>
<reference evidence="10" key="1">
    <citation type="journal article" date="2019" name="Int. J. Syst. Evol. Microbiol.">
        <title>The Global Catalogue of Microorganisms (GCM) 10K type strain sequencing project: providing services to taxonomists for standard genome sequencing and annotation.</title>
        <authorList>
            <consortium name="The Broad Institute Genomics Platform"/>
            <consortium name="The Broad Institute Genome Sequencing Center for Infectious Disease"/>
            <person name="Wu L."/>
            <person name="Ma J."/>
        </authorList>
    </citation>
    <scope>NUCLEOTIDE SEQUENCE [LARGE SCALE GENOMIC DNA]</scope>
    <source>
        <strain evidence="10">CGMCC 1.15180</strain>
    </source>
</reference>
<evidence type="ECO:0000313" key="10">
    <source>
        <dbReference type="Proteomes" id="UP001597361"/>
    </source>
</evidence>
<evidence type="ECO:0000256" key="3">
    <source>
        <dbReference type="ARBA" id="ARBA00022982"/>
    </source>
</evidence>
<evidence type="ECO:0000256" key="2">
    <source>
        <dbReference type="ARBA" id="ARBA00022448"/>
    </source>
</evidence>
<keyword evidence="10" id="KW-1185">Reference proteome</keyword>
<comment type="caution">
    <text evidence="9">The sequence shown here is derived from an EMBL/GenBank/DDBJ whole genome shotgun (WGS) entry which is preliminary data.</text>
</comment>
<dbReference type="PANTHER" id="PTHR45663:SF11">
    <property type="entry name" value="GEO12009P1"/>
    <property type="match status" value="1"/>
</dbReference>
<dbReference type="EMBL" id="JBHUHR010000015">
    <property type="protein sequence ID" value="MFD2033986.1"/>
    <property type="molecule type" value="Genomic_DNA"/>
</dbReference>
<dbReference type="Gene3D" id="3.40.30.10">
    <property type="entry name" value="Glutaredoxin"/>
    <property type="match status" value="1"/>
</dbReference>
<evidence type="ECO:0000313" key="9">
    <source>
        <dbReference type="EMBL" id="MFD2033986.1"/>
    </source>
</evidence>
<evidence type="ECO:0000256" key="4">
    <source>
        <dbReference type="ARBA" id="ARBA00023157"/>
    </source>
</evidence>
<proteinExistence type="inferred from homology"/>
<evidence type="ECO:0000256" key="7">
    <source>
        <dbReference type="PIRNR" id="PIRNR000077"/>
    </source>
</evidence>
<comment type="similarity">
    <text evidence="1 7">Belongs to the thioredoxin family.</text>
</comment>
<gene>
    <name evidence="9" type="primary">trxA</name>
    <name evidence="9" type="ORF">ACFSKL_04235</name>
</gene>
<name>A0ABW4VJX3_9BACT</name>
<evidence type="ECO:0000256" key="5">
    <source>
        <dbReference type="ARBA" id="ARBA00023284"/>
    </source>
</evidence>
<dbReference type="Proteomes" id="UP001597361">
    <property type="component" value="Unassembled WGS sequence"/>
</dbReference>
<evidence type="ECO:0000259" key="8">
    <source>
        <dbReference type="PROSITE" id="PS51352"/>
    </source>
</evidence>
<keyword evidence="5" id="KW-0676">Redox-active center</keyword>
<feature type="domain" description="Thioredoxin" evidence="8">
    <location>
        <begin position="1"/>
        <end position="119"/>
    </location>
</feature>
<dbReference type="CDD" id="cd02947">
    <property type="entry name" value="TRX_family"/>
    <property type="match status" value="1"/>
</dbReference>
<accession>A0ABW4VJX3</accession>
<keyword evidence="2" id="KW-0813">Transport</keyword>
<dbReference type="InterPro" id="IPR013766">
    <property type="entry name" value="Thioredoxin_domain"/>
</dbReference>
<protein>
    <recommendedName>
        <fullName evidence="6 7">Thioredoxin</fullName>
    </recommendedName>
</protein>
<dbReference type="Pfam" id="PF00085">
    <property type="entry name" value="Thioredoxin"/>
    <property type="match status" value="1"/>
</dbReference>